<accession>A0ABN7SZC5</accession>
<protein>
    <submittedName>
        <fullName evidence="1">Oidioi.mRNA.OKI2018_I69.chr2.g5105.t1.cds</fullName>
    </submittedName>
</protein>
<name>A0ABN7SZC5_OIKDI</name>
<reference evidence="1 2" key="1">
    <citation type="submission" date="2021-04" db="EMBL/GenBank/DDBJ databases">
        <authorList>
            <person name="Bliznina A."/>
        </authorList>
    </citation>
    <scope>NUCLEOTIDE SEQUENCE [LARGE SCALE GENOMIC DNA]</scope>
</reference>
<organism evidence="1 2">
    <name type="scientific">Oikopleura dioica</name>
    <name type="common">Tunicate</name>
    <dbReference type="NCBI Taxonomy" id="34765"/>
    <lineage>
        <taxon>Eukaryota</taxon>
        <taxon>Metazoa</taxon>
        <taxon>Chordata</taxon>
        <taxon>Tunicata</taxon>
        <taxon>Appendicularia</taxon>
        <taxon>Copelata</taxon>
        <taxon>Oikopleuridae</taxon>
        <taxon>Oikopleura</taxon>
    </lineage>
</organism>
<dbReference type="Proteomes" id="UP001158576">
    <property type="component" value="Chromosome 2"/>
</dbReference>
<dbReference type="EMBL" id="OU015567">
    <property type="protein sequence ID" value="CAG5110732.1"/>
    <property type="molecule type" value="Genomic_DNA"/>
</dbReference>
<sequence length="296" mass="31446">MKIFAPLLAASANAATCVTISKDFSTVKNPTGHLDALNGCYGGGSGVETGTCDGTCFALFFTYKGLDGNGDTFYANHAERGCKKTIQIHGKDVEFPSATNCADTSNGCAITLTKDNYGLGNQGDIKGVYFQSTNAIAIGTKPGNGSPGFSGSDSVQNAPMQCLQCSSGLSLPSDARCFDGANAVKGHCSDFRSTSCFSRTSWYTAPKESTDAEYKMAERGCSTVPADEAKNRKISYFIGEVPREPEVDYELERREITEEYCDTVNCNDFKPTEKSTSGAAAFSTLTSLLIALAFNN</sequence>
<evidence type="ECO:0000313" key="1">
    <source>
        <dbReference type="EMBL" id="CAG5110732.1"/>
    </source>
</evidence>
<gene>
    <name evidence="1" type="ORF">OKIOD_LOCUS13870</name>
</gene>
<keyword evidence="2" id="KW-1185">Reference proteome</keyword>
<proteinExistence type="predicted"/>
<evidence type="ECO:0000313" key="2">
    <source>
        <dbReference type="Proteomes" id="UP001158576"/>
    </source>
</evidence>